<keyword evidence="4" id="KW-1185">Reference proteome</keyword>
<dbReference type="PANTHER" id="PTHR44196">
    <property type="entry name" value="DEHYDROGENASE/REDUCTASE SDR FAMILY MEMBER 7B"/>
    <property type="match status" value="1"/>
</dbReference>
<accession>A0A437QGS6</accession>
<dbReference type="AlphaFoldDB" id="A0A437QGS6"/>
<dbReference type="PANTHER" id="PTHR44196:SF1">
    <property type="entry name" value="DEHYDROGENASE_REDUCTASE SDR FAMILY MEMBER 7B"/>
    <property type="match status" value="1"/>
</dbReference>
<evidence type="ECO:0000313" key="4">
    <source>
        <dbReference type="Proteomes" id="UP000287447"/>
    </source>
</evidence>
<gene>
    <name evidence="3" type="ORF">EOI86_21735</name>
</gene>
<evidence type="ECO:0000256" key="2">
    <source>
        <dbReference type="ARBA" id="ARBA00023002"/>
    </source>
</evidence>
<dbReference type="GO" id="GO:0016020">
    <property type="term" value="C:membrane"/>
    <property type="evidence" value="ECO:0007669"/>
    <property type="project" value="TreeGrafter"/>
</dbReference>
<evidence type="ECO:0000256" key="1">
    <source>
        <dbReference type="ARBA" id="ARBA00006484"/>
    </source>
</evidence>
<dbReference type="Proteomes" id="UP000287447">
    <property type="component" value="Unassembled WGS sequence"/>
</dbReference>
<keyword evidence="2" id="KW-0560">Oxidoreductase</keyword>
<comment type="caution">
    <text evidence="3">The sequence shown here is derived from an EMBL/GenBank/DDBJ whole genome shotgun (WGS) entry which is preliminary data.</text>
</comment>
<proteinExistence type="inferred from homology"/>
<dbReference type="Pfam" id="PF00106">
    <property type="entry name" value="adh_short"/>
    <property type="match status" value="1"/>
</dbReference>
<evidence type="ECO:0000313" key="3">
    <source>
        <dbReference type="EMBL" id="RVU33769.1"/>
    </source>
</evidence>
<sequence length="233" mass="24224">MDKKVMLLTGGTRGIGRKIADEAIARGWFVSIGARDPSAQDLGLAPADAEVIRYDAAKGGEGDWVAGVLERFGHVDAVVACAGIFDGASIVTPDEERVQHLFDVNVHAPRRLAAAAWDALKVSGAGRVVVLGSLSGKRVKSAGSGLYSFSKFAAVALAHALRHEGWEDGIRATAICPGLVATDMGLDAAGGAYPADAMTQPQDVAKVTLDAIEMPNTLSQAEIALNCQLDGIF</sequence>
<reference evidence="4" key="1">
    <citation type="submission" date="2019-01" db="EMBL/GenBank/DDBJ databases">
        <title>Gri0909 isolated from a small marine red alga.</title>
        <authorList>
            <person name="Kim J."/>
            <person name="Jeong S.E."/>
            <person name="Jeon C.O."/>
        </authorList>
    </citation>
    <scope>NUCLEOTIDE SEQUENCE [LARGE SCALE GENOMIC DNA]</scope>
    <source>
        <strain evidence="4">Gri0909</strain>
    </source>
</reference>
<protein>
    <submittedName>
        <fullName evidence="3">SDR family NAD(P)-dependent oxidoreductase</fullName>
    </submittedName>
</protein>
<dbReference type="PRINTS" id="PR00081">
    <property type="entry name" value="GDHRDH"/>
</dbReference>
<dbReference type="InterPro" id="IPR002347">
    <property type="entry name" value="SDR_fam"/>
</dbReference>
<dbReference type="Gene3D" id="3.40.50.720">
    <property type="entry name" value="NAD(P)-binding Rossmann-like Domain"/>
    <property type="match status" value="1"/>
</dbReference>
<name>A0A437QGS6_9PROT</name>
<comment type="similarity">
    <text evidence="1">Belongs to the short-chain dehydrogenases/reductases (SDR) family.</text>
</comment>
<dbReference type="RefSeq" id="WP_127767799.1">
    <property type="nucleotide sequence ID" value="NZ_SADE01000004.1"/>
</dbReference>
<dbReference type="SUPFAM" id="SSF51735">
    <property type="entry name" value="NAD(P)-binding Rossmann-fold domains"/>
    <property type="match status" value="1"/>
</dbReference>
<organism evidence="3 4">
    <name type="scientific">Hwanghaeella grinnelliae</name>
    <dbReference type="NCBI Taxonomy" id="2500179"/>
    <lineage>
        <taxon>Bacteria</taxon>
        <taxon>Pseudomonadati</taxon>
        <taxon>Pseudomonadota</taxon>
        <taxon>Alphaproteobacteria</taxon>
        <taxon>Rhodospirillales</taxon>
        <taxon>Rhodospirillaceae</taxon>
        <taxon>Hwanghaeella</taxon>
    </lineage>
</organism>
<dbReference type="OrthoDB" id="9810734at2"/>
<dbReference type="InterPro" id="IPR036291">
    <property type="entry name" value="NAD(P)-bd_dom_sf"/>
</dbReference>
<dbReference type="GO" id="GO:0016491">
    <property type="term" value="F:oxidoreductase activity"/>
    <property type="evidence" value="ECO:0007669"/>
    <property type="project" value="UniProtKB-KW"/>
</dbReference>
<dbReference type="EMBL" id="SADE01000004">
    <property type="protein sequence ID" value="RVU33769.1"/>
    <property type="molecule type" value="Genomic_DNA"/>
</dbReference>